<comment type="caution">
    <text evidence="1">The sequence shown here is derived from an EMBL/GenBank/DDBJ whole genome shotgun (WGS) entry which is preliminary data.</text>
</comment>
<dbReference type="AlphaFoldDB" id="C4GET8"/>
<keyword evidence="2" id="KW-1185">Reference proteome</keyword>
<dbReference type="STRING" id="629741.GCWU000324_00647"/>
<dbReference type="HOGENOM" id="CLU_3136667_0_0_4"/>
<proteinExistence type="predicted"/>
<sequence length="49" mass="5343">MLAWLIGQGGRAVSCAAFVLLKSGNRSISTMSSRIIQPIFPHAQDFRLP</sequence>
<dbReference type="EMBL" id="ACJW02000002">
    <property type="protein sequence ID" value="EEP68743.1"/>
    <property type="molecule type" value="Genomic_DNA"/>
</dbReference>
<name>C4GET8_9NEIS</name>
<reference evidence="1" key="1">
    <citation type="submission" date="2009-04" db="EMBL/GenBank/DDBJ databases">
        <authorList>
            <person name="Weinstock G."/>
            <person name="Sodergren E."/>
            <person name="Clifton S."/>
            <person name="Fulton L."/>
            <person name="Fulton B."/>
            <person name="Courtney L."/>
            <person name="Fronick C."/>
            <person name="Harrison M."/>
            <person name="Strong C."/>
            <person name="Farmer C."/>
            <person name="Delahaunty K."/>
            <person name="Markovic C."/>
            <person name="Hall O."/>
            <person name="Minx P."/>
            <person name="Tomlinson C."/>
            <person name="Mitreva M."/>
            <person name="Nelson J."/>
            <person name="Hou S."/>
            <person name="Wollam A."/>
            <person name="Pepin K.H."/>
            <person name="Johnson M."/>
            <person name="Bhonagiri V."/>
            <person name="Nash W.E."/>
            <person name="Warren W."/>
            <person name="Chinwalla A."/>
            <person name="Mardis E.R."/>
            <person name="Wilson R.K."/>
        </authorList>
    </citation>
    <scope>NUCLEOTIDE SEQUENCE [LARGE SCALE GENOMIC DNA]</scope>
    <source>
        <strain evidence="1">ATCC 51147</strain>
    </source>
</reference>
<evidence type="ECO:0000313" key="1">
    <source>
        <dbReference type="EMBL" id="EEP68743.1"/>
    </source>
</evidence>
<organism evidence="1 2">
    <name type="scientific">Kingella oralis ATCC 51147</name>
    <dbReference type="NCBI Taxonomy" id="629741"/>
    <lineage>
        <taxon>Bacteria</taxon>
        <taxon>Pseudomonadati</taxon>
        <taxon>Pseudomonadota</taxon>
        <taxon>Betaproteobacteria</taxon>
        <taxon>Neisseriales</taxon>
        <taxon>Neisseriaceae</taxon>
        <taxon>Kingella</taxon>
    </lineage>
</organism>
<dbReference type="Proteomes" id="UP000003009">
    <property type="component" value="Unassembled WGS sequence"/>
</dbReference>
<accession>C4GET8</accession>
<evidence type="ECO:0000313" key="2">
    <source>
        <dbReference type="Proteomes" id="UP000003009"/>
    </source>
</evidence>
<gene>
    <name evidence="1" type="ORF">GCWU000324_00647</name>
</gene>
<protein>
    <submittedName>
        <fullName evidence="1">Uncharacterized protein</fullName>
    </submittedName>
</protein>